<reference evidence="1 2" key="1">
    <citation type="submission" date="2020-09" db="EMBL/GenBank/DDBJ databases">
        <title>De no assembly of potato wild relative species, Solanum commersonii.</title>
        <authorList>
            <person name="Cho K."/>
        </authorList>
    </citation>
    <scope>NUCLEOTIDE SEQUENCE [LARGE SCALE GENOMIC DNA]</scope>
    <source>
        <strain evidence="1">LZ3.2</strain>
        <tissue evidence="1">Leaf</tissue>
    </source>
</reference>
<evidence type="ECO:0000313" key="1">
    <source>
        <dbReference type="EMBL" id="KAG5605392.1"/>
    </source>
</evidence>
<organism evidence="1 2">
    <name type="scientific">Solanum commersonii</name>
    <name type="common">Commerson's wild potato</name>
    <name type="synonym">Commerson's nightshade</name>
    <dbReference type="NCBI Taxonomy" id="4109"/>
    <lineage>
        <taxon>Eukaryota</taxon>
        <taxon>Viridiplantae</taxon>
        <taxon>Streptophyta</taxon>
        <taxon>Embryophyta</taxon>
        <taxon>Tracheophyta</taxon>
        <taxon>Spermatophyta</taxon>
        <taxon>Magnoliopsida</taxon>
        <taxon>eudicotyledons</taxon>
        <taxon>Gunneridae</taxon>
        <taxon>Pentapetalae</taxon>
        <taxon>asterids</taxon>
        <taxon>lamiids</taxon>
        <taxon>Solanales</taxon>
        <taxon>Solanaceae</taxon>
        <taxon>Solanoideae</taxon>
        <taxon>Solaneae</taxon>
        <taxon>Solanum</taxon>
    </lineage>
</organism>
<sequence length="81" mass="9142">MPQAPLPPSSTKRLLHSPKLFSHHFFLKPYSSIAAHGLPHVSPHLPVRKLALCHRKNTPSVIQRSQIDLKRSILERFSSSS</sequence>
<comment type="caution">
    <text evidence="1">The sequence shown here is derived from an EMBL/GenBank/DDBJ whole genome shotgun (WGS) entry which is preliminary data.</text>
</comment>
<gene>
    <name evidence="1" type="ORF">H5410_026884</name>
</gene>
<proteinExistence type="predicted"/>
<dbReference type="AlphaFoldDB" id="A0A9J5Z064"/>
<name>A0A9J5Z064_SOLCO</name>
<evidence type="ECO:0000313" key="2">
    <source>
        <dbReference type="Proteomes" id="UP000824120"/>
    </source>
</evidence>
<protein>
    <submittedName>
        <fullName evidence="1">Uncharacterized protein</fullName>
    </submittedName>
</protein>
<accession>A0A9J5Z064</accession>
<keyword evidence="2" id="KW-1185">Reference proteome</keyword>
<dbReference type="EMBL" id="JACXVP010000005">
    <property type="protein sequence ID" value="KAG5605392.1"/>
    <property type="molecule type" value="Genomic_DNA"/>
</dbReference>
<dbReference type="Proteomes" id="UP000824120">
    <property type="component" value="Chromosome 5"/>
</dbReference>